<feature type="region of interest" description="Disordered" evidence="1">
    <location>
        <begin position="44"/>
        <end position="74"/>
    </location>
</feature>
<dbReference type="Proteomes" id="UP000000323">
    <property type="component" value="Chromosome 1"/>
</dbReference>
<keyword evidence="3" id="KW-1185">Reference proteome</keyword>
<dbReference type="STRING" id="525904.Tter_0242"/>
<feature type="region of interest" description="Disordered" evidence="1">
    <location>
        <begin position="128"/>
        <end position="158"/>
    </location>
</feature>
<dbReference type="HOGENOM" id="CLU_1668594_0_0_0"/>
<proteinExistence type="predicted"/>
<organism evidence="2 3">
    <name type="scientific">Thermobaculum terrenum (strain ATCC BAA-798 / CCMEE 7001 / YNP1)</name>
    <dbReference type="NCBI Taxonomy" id="525904"/>
    <lineage>
        <taxon>Bacteria</taxon>
        <taxon>Bacillati</taxon>
        <taxon>Chloroflexota</taxon>
        <taxon>Chloroflexia</taxon>
        <taxon>Candidatus Thermobaculales</taxon>
        <taxon>Candidatus Thermobaculaceae</taxon>
        <taxon>Thermobaculum</taxon>
    </lineage>
</organism>
<evidence type="ECO:0000256" key="1">
    <source>
        <dbReference type="SAM" id="MobiDB-lite"/>
    </source>
</evidence>
<feature type="compositionally biased region" description="Polar residues" evidence="1">
    <location>
        <begin position="44"/>
        <end position="64"/>
    </location>
</feature>
<dbReference type="RefSeq" id="WP_012874199.1">
    <property type="nucleotide sequence ID" value="NC_013525.1"/>
</dbReference>
<gene>
    <name evidence="2" type="ordered locus">Tter_0242</name>
</gene>
<evidence type="ECO:0000313" key="3">
    <source>
        <dbReference type="Proteomes" id="UP000000323"/>
    </source>
</evidence>
<feature type="compositionally biased region" description="Basic and acidic residues" evidence="1">
    <location>
        <begin position="128"/>
        <end position="139"/>
    </location>
</feature>
<accession>D1CE08</accession>
<evidence type="ECO:0000313" key="2">
    <source>
        <dbReference type="EMBL" id="ACZ41164.1"/>
    </source>
</evidence>
<sequence length="158" mass="18151">MSRAYTALKWFTIGIVLSILFAPRSGRETRSILLSRLRMHGNASQVNDTPVVNNPRENTQQANTSEKRDHRNITRDPLAEIEDKAQSAQEQLDKQVRDNVSQAIDQAIDETQGEVEATLEESRRIIKTEEDSIQEKQENIRSQLNQMPRLKDDHNEQS</sequence>
<dbReference type="KEGG" id="ttr:Tter_0242"/>
<dbReference type="EMBL" id="CP001825">
    <property type="protein sequence ID" value="ACZ41164.1"/>
    <property type="molecule type" value="Genomic_DNA"/>
</dbReference>
<dbReference type="AlphaFoldDB" id="D1CE08"/>
<feature type="compositionally biased region" description="Basic and acidic residues" evidence="1">
    <location>
        <begin position="149"/>
        <end position="158"/>
    </location>
</feature>
<protein>
    <submittedName>
        <fullName evidence="2">Uncharacterized protein</fullName>
    </submittedName>
</protein>
<name>D1CE08_THET1</name>
<reference evidence="3" key="1">
    <citation type="journal article" date="2010" name="Stand. Genomic Sci.">
        <title>Complete genome sequence of 'Thermobaculum terrenum' type strain (YNP1).</title>
        <authorList>
            <person name="Kiss H."/>
            <person name="Cleland D."/>
            <person name="Lapidus A."/>
            <person name="Lucas S."/>
            <person name="Glavina Del Rio T."/>
            <person name="Nolan M."/>
            <person name="Tice H."/>
            <person name="Han C."/>
            <person name="Goodwin L."/>
            <person name="Pitluck S."/>
            <person name="Liolios K."/>
            <person name="Ivanova N."/>
            <person name="Mavromatis K."/>
            <person name="Ovchinnikova G."/>
            <person name="Pati A."/>
            <person name="Chen A."/>
            <person name="Palaniappan K."/>
            <person name="Land M."/>
            <person name="Hauser L."/>
            <person name="Chang Y."/>
            <person name="Jeffries C."/>
            <person name="Lu M."/>
            <person name="Brettin T."/>
            <person name="Detter J."/>
            <person name="Goker M."/>
            <person name="Tindall B."/>
            <person name="Beck B."/>
            <person name="McDermott T."/>
            <person name="Woyke T."/>
            <person name="Bristow J."/>
            <person name="Eisen J."/>
            <person name="Markowitz V."/>
            <person name="Hugenholtz P."/>
            <person name="Kyrpides N."/>
            <person name="Klenk H."/>
            <person name="Cheng J."/>
        </authorList>
    </citation>
    <scope>NUCLEOTIDE SEQUENCE [LARGE SCALE GENOMIC DNA]</scope>
    <source>
        <strain evidence="3">ATCC BAA-798 / YNP1</strain>
    </source>
</reference>
<feature type="compositionally biased region" description="Basic and acidic residues" evidence="1">
    <location>
        <begin position="65"/>
        <end position="74"/>
    </location>
</feature>